<dbReference type="SUPFAM" id="SSF69179">
    <property type="entry name" value="Integrin domains"/>
    <property type="match status" value="1"/>
</dbReference>
<dbReference type="Pfam" id="PF08725">
    <property type="entry name" value="Integrin_b_cyt"/>
    <property type="match status" value="1"/>
</dbReference>
<accession>A0A9P0CKE1</accession>
<dbReference type="InterPro" id="IPR057243">
    <property type="entry name" value="Integrin_I-EGF_CS"/>
</dbReference>
<dbReference type="GO" id="GO:0009986">
    <property type="term" value="C:cell surface"/>
    <property type="evidence" value="ECO:0007669"/>
    <property type="project" value="TreeGrafter"/>
</dbReference>
<dbReference type="GO" id="GO:0008305">
    <property type="term" value="C:integrin complex"/>
    <property type="evidence" value="ECO:0007669"/>
    <property type="project" value="TreeGrafter"/>
</dbReference>
<dbReference type="PROSITE" id="PS00243">
    <property type="entry name" value="I_EGF_1"/>
    <property type="match status" value="1"/>
</dbReference>
<evidence type="ECO:0000256" key="15">
    <source>
        <dbReference type="PIRSR" id="PIRSR002512-1"/>
    </source>
</evidence>
<dbReference type="InterPro" id="IPR032695">
    <property type="entry name" value="Integrin_dom_sf"/>
</dbReference>
<evidence type="ECO:0000256" key="7">
    <source>
        <dbReference type="ARBA" id="ARBA00022729"/>
    </source>
</evidence>
<dbReference type="Pfam" id="PF07965">
    <property type="entry name" value="Integrin_B_tail"/>
    <property type="match status" value="1"/>
</dbReference>
<feature type="domain" description="Integrin beta subunit cytoplasmic" evidence="19">
    <location>
        <begin position="815"/>
        <end position="861"/>
    </location>
</feature>
<dbReference type="InterPro" id="IPR012896">
    <property type="entry name" value="Integrin_bsu_tail"/>
</dbReference>
<dbReference type="Proteomes" id="UP001153636">
    <property type="component" value="Chromosome 11"/>
</dbReference>
<dbReference type="Gene3D" id="4.10.1240.30">
    <property type="match status" value="1"/>
</dbReference>
<feature type="disulfide bond" evidence="15">
    <location>
        <begin position="595"/>
        <end position="610"/>
    </location>
</feature>
<dbReference type="SMART" id="SM01241">
    <property type="entry name" value="Integrin_b_cyt"/>
    <property type="match status" value="1"/>
</dbReference>
<dbReference type="InterPro" id="IPR015812">
    <property type="entry name" value="Integrin_bsu"/>
</dbReference>
<dbReference type="Gene3D" id="1.20.5.100">
    <property type="entry name" value="Cytochrome c1, transmembrane anchor, C-terminal"/>
    <property type="match status" value="1"/>
</dbReference>
<dbReference type="SUPFAM" id="SSF53300">
    <property type="entry name" value="vWA-like"/>
    <property type="match status" value="1"/>
</dbReference>
<evidence type="ECO:0000256" key="17">
    <source>
        <dbReference type="SAM" id="Phobius"/>
    </source>
</evidence>
<dbReference type="InterPro" id="IPR036349">
    <property type="entry name" value="Integrin_bsu_tail_dom_sf"/>
</dbReference>
<evidence type="ECO:0000259" key="20">
    <source>
        <dbReference type="SMART" id="SM01242"/>
    </source>
</evidence>
<sequence>MMEIRQQILRILSIMEVPTTKYFLRNCLILSILSTIVIAQVAQRLSSPNPCMSNGKCHECIQTPGCAWCYDPNFGDGPRCFQPSLEYQQQKKCPEEFVNNPDNILSVLKNLELTKARKGAIGGGGTLVSGFEGSYNASESWSAGGSETVFGGGGGAGAGAGQIVQLQPQRLKLQLRARQSYSIYMKYTQAEDYPVDLYYLMDLSKSMYDDKEKLSYLGDKLATTMKKLTSNFRLGFGSFVDKVVMPYVSTLPENLRHPCEGCAAPYGYKHAMRLSTNTQQFSQMVKQANVSGNLDAPEGGFDAIMQAIVCRHQIGWREQARRLLVFSTDASFHYAGDGKLGGIVKPNDGICHLSEDGFYTESSYQDYPSIEQINLNVKKNSINVIFAVTKSTIEIYEQLAKTIEGASVGKLEGDSSNIVTLIKEQYEQISSTVHMKHNASSAVSIKFFTRCLNDSGALVNTDKCGNIKVGDVVTFKIDLEVLKCPKNRADHFQTIHIHPIGINETLIIDLEMLCECDCEKPGDKYYKEYAAACSNMGIYKCGICECYPGAYGPHCECLPDDLTANATTTDCIQRNLPNAVECSGRGQCVCKKCICETRASENERIYGRFCECDNFSCDRHDGKLCSGPDHGTCDCGTCHCKEEWEGPNCGCIKSKATCYAPGVVDGKICSGHGTCQCGVCKCETTPDGPYSGKFCERCPTCSDRCIEFRDCVQCQQYHTGPLKNPEDCAKNCTAFTPSSADEITVNEANNEILCAYYDEDECRFTYVYFFDNENKIQVRAQKERECPEKVYVPGIVLGVIAAIVLIGMAVLLLWKLLTTIHDRREFARFEKEKMMAKWDTGENPIYKQATSTFKNPTYAGKG</sequence>
<dbReference type="FunFam" id="3.40.50.410:FF:000002">
    <property type="entry name" value="Integrin beta"/>
    <property type="match status" value="1"/>
</dbReference>
<evidence type="ECO:0000256" key="10">
    <source>
        <dbReference type="ARBA" id="ARBA00022989"/>
    </source>
</evidence>
<keyword evidence="14" id="KW-0325">Glycoprotein</keyword>
<dbReference type="InterPro" id="IPR036465">
    <property type="entry name" value="vWFA_dom_sf"/>
</dbReference>
<dbReference type="SMART" id="SM01242">
    <property type="entry name" value="Integrin_B_tail"/>
    <property type="match status" value="1"/>
</dbReference>
<feature type="disulfide bond" evidence="15">
    <location>
        <begin position="546"/>
        <end position="555"/>
    </location>
</feature>
<feature type="disulfide bond" evidence="15">
    <location>
        <begin position="677"/>
        <end position="728"/>
    </location>
</feature>
<feature type="disulfide bond" evidence="15">
    <location>
        <begin position="705"/>
        <end position="714"/>
    </location>
</feature>
<dbReference type="EMBL" id="OV651823">
    <property type="protein sequence ID" value="CAH1101683.1"/>
    <property type="molecule type" value="Genomic_DNA"/>
</dbReference>
<evidence type="ECO:0000256" key="3">
    <source>
        <dbReference type="ARBA" id="ARBA00022475"/>
    </source>
</evidence>
<dbReference type="PIRSF" id="PIRSF002512">
    <property type="entry name" value="Integrin_B"/>
    <property type="match status" value="1"/>
</dbReference>
<dbReference type="PANTHER" id="PTHR10082:SF60">
    <property type="entry name" value="INTEGRIN BETA-PS"/>
    <property type="match status" value="1"/>
</dbReference>
<feature type="disulfide bond" evidence="15">
    <location>
        <begin position="635"/>
        <end position="669"/>
    </location>
</feature>
<feature type="disulfide bond" evidence="15">
    <location>
        <begin position="651"/>
        <end position="658"/>
    </location>
</feature>
<dbReference type="SUPFAM" id="SSF69687">
    <property type="entry name" value="Integrin beta tail domain"/>
    <property type="match status" value="1"/>
</dbReference>
<feature type="transmembrane region" description="Helical" evidence="17">
    <location>
        <begin position="790"/>
        <end position="814"/>
    </location>
</feature>
<name>A0A9P0CKE1_9CUCU</name>
<dbReference type="FunFam" id="2.10.25.10:FF:000036">
    <property type="entry name" value="Integrin beta"/>
    <property type="match status" value="1"/>
</dbReference>
<keyword evidence="10 17" id="KW-1133">Transmembrane helix</keyword>
<dbReference type="InterPro" id="IPR033760">
    <property type="entry name" value="Integrin_beta_N"/>
</dbReference>
<feature type="disulfide bond" evidence="15">
    <location>
        <begin position="612"/>
        <end position="617"/>
    </location>
</feature>
<dbReference type="GO" id="GO:0007157">
    <property type="term" value="P:heterophilic cell-cell adhesion via plasma membrane cell adhesion molecules"/>
    <property type="evidence" value="ECO:0007669"/>
    <property type="project" value="UniProtKB-ARBA"/>
</dbReference>
<keyword evidence="22" id="KW-1185">Reference proteome</keyword>
<dbReference type="InterPro" id="IPR002369">
    <property type="entry name" value="Integrin_bsu_VWA"/>
</dbReference>
<evidence type="ECO:0000313" key="21">
    <source>
        <dbReference type="EMBL" id="CAH1101683.1"/>
    </source>
</evidence>
<feature type="disulfide bond" evidence="15">
    <location>
        <begin position="541"/>
        <end position="582"/>
    </location>
</feature>
<dbReference type="OrthoDB" id="410592at2759"/>
<feature type="disulfide bond" evidence="15">
    <location>
        <begin position="588"/>
        <end position="593"/>
    </location>
</feature>
<feature type="disulfide bond" evidence="15">
    <location>
        <begin position="711"/>
        <end position="786"/>
    </location>
</feature>
<keyword evidence="4" id="KW-0245">EGF-like domain</keyword>
<feature type="domain" description="Integrin beta subunit tail" evidence="20">
    <location>
        <begin position="705"/>
        <end position="791"/>
    </location>
</feature>
<keyword evidence="9 16" id="KW-0130">Cell adhesion</keyword>
<evidence type="ECO:0000256" key="4">
    <source>
        <dbReference type="ARBA" id="ARBA00022536"/>
    </source>
</evidence>
<keyword evidence="3" id="KW-1003">Cell membrane</keyword>
<feature type="disulfide bond" evidence="15">
    <location>
        <begin position="57"/>
        <end position="66"/>
    </location>
</feature>
<proteinExistence type="inferred from homology"/>
<dbReference type="PANTHER" id="PTHR10082">
    <property type="entry name" value="INTEGRIN BETA SUBUNIT"/>
    <property type="match status" value="1"/>
</dbReference>
<feature type="disulfide bond" evidence="15">
    <location>
        <begin position="451"/>
        <end position="464"/>
    </location>
</feature>
<comment type="similarity">
    <text evidence="2 16">Belongs to the integrin beta chain family.</text>
</comment>
<feature type="disulfide bond" evidence="15">
    <location>
        <begin position="640"/>
        <end position="649"/>
    </location>
</feature>
<evidence type="ECO:0000256" key="5">
    <source>
        <dbReference type="ARBA" id="ARBA00022553"/>
    </source>
</evidence>
<evidence type="ECO:0000256" key="1">
    <source>
        <dbReference type="ARBA" id="ARBA00004251"/>
    </source>
</evidence>
<dbReference type="Gene3D" id="2.60.40.1510">
    <property type="entry name" value="ntegrin, alpha v. Chain A, domain 3"/>
    <property type="match status" value="1"/>
</dbReference>
<keyword evidence="11 16" id="KW-0401">Integrin</keyword>
<dbReference type="SMART" id="SM00187">
    <property type="entry name" value="INB"/>
    <property type="match status" value="1"/>
</dbReference>
<dbReference type="InterPro" id="IPR014836">
    <property type="entry name" value="Integrin_bsu_cyt_dom"/>
</dbReference>
<evidence type="ECO:0000256" key="8">
    <source>
        <dbReference type="ARBA" id="ARBA00022737"/>
    </source>
</evidence>
<evidence type="ECO:0000256" key="14">
    <source>
        <dbReference type="ARBA" id="ARBA00023180"/>
    </source>
</evidence>
<reference evidence="21" key="1">
    <citation type="submission" date="2022-01" db="EMBL/GenBank/DDBJ databases">
        <authorList>
            <person name="King R."/>
        </authorList>
    </citation>
    <scope>NUCLEOTIDE SEQUENCE</scope>
</reference>
<evidence type="ECO:0000256" key="13">
    <source>
        <dbReference type="ARBA" id="ARBA00023157"/>
    </source>
</evidence>
<feature type="disulfide bond" evidence="15">
    <location>
        <begin position="682"/>
        <end position="695"/>
    </location>
</feature>
<keyword evidence="6 16" id="KW-0812">Transmembrane</keyword>
<evidence type="ECO:0000256" key="11">
    <source>
        <dbReference type="ARBA" id="ARBA00023037"/>
    </source>
</evidence>
<dbReference type="Pfam" id="PF17205">
    <property type="entry name" value="PSI_integrin"/>
    <property type="match status" value="1"/>
</dbReference>
<feature type="disulfide bond" evidence="15">
    <location>
        <begin position="310"/>
        <end position="351"/>
    </location>
</feature>
<feature type="disulfide bond" evidence="15">
    <location>
        <begin position="590"/>
        <end position="625"/>
    </location>
</feature>
<feature type="disulfide bond" evidence="15">
    <location>
        <begin position="69"/>
        <end position="80"/>
    </location>
</feature>
<evidence type="ECO:0000256" key="9">
    <source>
        <dbReference type="ARBA" id="ARBA00022889"/>
    </source>
</evidence>
<dbReference type="GO" id="GO:0007229">
    <property type="term" value="P:integrin-mediated signaling pathway"/>
    <property type="evidence" value="ECO:0007669"/>
    <property type="project" value="UniProtKB-KW"/>
</dbReference>
<keyword evidence="8" id="KW-0677">Repeat</keyword>
<feature type="domain" description="Integrin beta subunit VWA" evidence="18">
    <location>
        <begin position="56"/>
        <end position="516"/>
    </location>
</feature>
<evidence type="ECO:0000256" key="16">
    <source>
        <dbReference type="RuleBase" id="RU000633"/>
    </source>
</evidence>
<evidence type="ECO:0000313" key="22">
    <source>
        <dbReference type="Proteomes" id="UP001153636"/>
    </source>
</evidence>
<evidence type="ECO:0000256" key="6">
    <source>
        <dbReference type="ARBA" id="ARBA00022692"/>
    </source>
</evidence>
<dbReference type="Pfam" id="PF23105">
    <property type="entry name" value="EGF_integrin"/>
    <property type="match status" value="2"/>
</dbReference>
<dbReference type="Pfam" id="PF00362">
    <property type="entry name" value="Integrin_beta"/>
    <property type="match status" value="1"/>
</dbReference>
<feature type="disulfide bond" evidence="15">
    <location>
        <begin position="60"/>
        <end position="93"/>
    </location>
</feature>
<evidence type="ECO:0000256" key="12">
    <source>
        <dbReference type="ARBA" id="ARBA00023136"/>
    </source>
</evidence>
<dbReference type="GO" id="GO:0007160">
    <property type="term" value="P:cell-matrix adhesion"/>
    <property type="evidence" value="ECO:0007669"/>
    <property type="project" value="TreeGrafter"/>
</dbReference>
<dbReference type="SUPFAM" id="SSF57196">
    <property type="entry name" value="EGF/Laminin"/>
    <property type="match status" value="1"/>
</dbReference>
<keyword evidence="7" id="KW-0732">Signal</keyword>
<evidence type="ECO:0000256" key="2">
    <source>
        <dbReference type="ARBA" id="ARBA00007449"/>
    </source>
</evidence>
<dbReference type="GO" id="GO:0033627">
    <property type="term" value="P:cell adhesion mediated by integrin"/>
    <property type="evidence" value="ECO:0007669"/>
    <property type="project" value="TreeGrafter"/>
</dbReference>
<keyword evidence="13 15" id="KW-1015">Disulfide bond</keyword>
<dbReference type="SUPFAM" id="SSF103575">
    <property type="entry name" value="Plexin repeat"/>
    <property type="match status" value="1"/>
</dbReference>
<dbReference type="AlphaFoldDB" id="A0A9P0CKE1"/>
<feature type="disulfide bond" evidence="15">
    <location>
        <begin position="732"/>
        <end position="762"/>
    </location>
</feature>
<comment type="subcellular location">
    <subcellularLocation>
        <location evidence="1 16">Cell membrane</location>
        <topology evidence="1 16">Single-pass type I membrane protein</topology>
    </subcellularLocation>
</comment>
<dbReference type="Gene3D" id="3.40.50.410">
    <property type="entry name" value="von Willebrand factor, type A domain"/>
    <property type="match status" value="1"/>
</dbReference>
<dbReference type="GO" id="GO:0005178">
    <property type="term" value="F:integrin binding"/>
    <property type="evidence" value="ECO:0007669"/>
    <property type="project" value="TreeGrafter"/>
</dbReference>
<organism evidence="21 22">
    <name type="scientific">Psylliodes chrysocephalus</name>
    <dbReference type="NCBI Taxonomy" id="3402493"/>
    <lineage>
        <taxon>Eukaryota</taxon>
        <taxon>Metazoa</taxon>
        <taxon>Ecdysozoa</taxon>
        <taxon>Arthropoda</taxon>
        <taxon>Hexapoda</taxon>
        <taxon>Insecta</taxon>
        <taxon>Pterygota</taxon>
        <taxon>Neoptera</taxon>
        <taxon>Endopterygota</taxon>
        <taxon>Coleoptera</taxon>
        <taxon>Polyphaga</taxon>
        <taxon>Cucujiformia</taxon>
        <taxon>Chrysomeloidea</taxon>
        <taxon>Chrysomelidae</taxon>
        <taxon>Galerucinae</taxon>
        <taxon>Alticini</taxon>
        <taxon>Psylliodes</taxon>
    </lineage>
</organism>
<feature type="disulfide bond" evidence="15">
    <location>
        <begin position="675"/>
        <end position="680"/>
    </location>
</feature>
<feature type="disulfide bond" evidence="15">
    <location>
        <begin position="484"/>
        <end position="754"/>
    </location>
</feature>
<feature type="disulfide bond" evidence="15">
    <location>
        <begin position="259"/>
        <end position="262"/>
    </location>
</feature>
<dbReference type="GO" id="GO:0016477">
    <property type="term" value="P:cell migration"/>
    <property type="evidence" value="ECO:0007669"/>
    <property type="project" value="TreeGrafter"/>
</dbReference>
<dbReference type="FunFam" id="1.20.5.100:FF:000002">
    <property type="entry name" value="Integrin beta"/>
    <property type="match status" value="1"/>
</dbReference>
<keyword evidence="5" id="KW-0597">Phosphoprotein</keyword>
<dbReference type="Gene3D" id="2.10.25.10">
    <property type="entry name" value="Laminin"/>
    <property type="match status" value="4"/>
</dbReference>
<gene>
    <name evidence="21" type="ORF">PSYICH_LOCUS2908</name>
</gene>
<dbReference type="PRINTS" id="PR01186">
    <property type="entry name" value="INTEGRINB"/>
</dbReference>
<evidence type="ECO:0000259" key="19">
    <source>
        <dbReference type="SMART" id="SM01241"/>
    </source>
</evidence>
<dbReference type="PROSITE" id="PS52047">
    <property type="entry name" value="I_EGF_2"/>
    <property type="match status" value="1"/>
</dbReference>
<feature type="disulfide bond" evidence="15">
    <location>
        <begin position="633"/>
        <end position="638"/>
    </location>
</feature>
<keyword evidence="12 17" id="KW-0472">Membrane</keyword>
<evidence type="ECO:0000259" key="18">
    <source>
        <dbReference type="SMART" id="SM00187"/>
    </source>
</evidence>
<feature type="disulfide bond" evidence="15">
    <location>
        <begin position="514"/>
        <end position="518"/>
    </location>
</feature>
<dbReference type="InterPro" id="IPR057073">
    <property type="entry name" value="EGF_integrin_2"/>
</dbReference>
<dbReference type="GO" id="GO:0005925">
    <property type="term" value="C:focal adhesion"/>
    <property type="evidence" value="ECO:0007669"/>
    <property type="project" value="TreeGrafter"/>
</dbReference>
<protein>
    <recommendedName>
        <fullName evidence="16">Integrin beta</fullName>
    </recommendedName>
</protein>